<dbReference type="SUPFAM" id="SSF50939">
    <property type="entry name" value="Sialidases"/>
    <property type="match status" value="1"/>
</dbReference>
<dbReference type="EMBL" id="FQWQ01000001">
    <property type="protein sequence ID" value="SHG80949.1"/>
    <property type="molecule type" value="Genomic_DNA"/>
</dbReference>
<dbReference type="AlphaFoldDB" id="A0A1M5MVL0"/>
<dbReference type="Proteomes" id="UP000184212">
    <property type="component" value="Unassembled WGS sequence"/>
</dbReference>
<sequence>MFFSIALVSGFAWQPFQSHGQTSVDKNLKISSSGQLEITPSKSSSSEDFNWYSGKWKIQNKKLKTRLSNSNDWTTFDATDEVHSILNGTAFMNSYKSAVDGKPFEGLSLTLFNAKTKLWSIYWADSQSGVMDGAPVVGSFDGPVGTFYSKDIYNGKPILVKAQWDITNPDKAVWSQAFSADNGKTWEWNWHMYEERLAGDIGPARRKLLNADPSIPIPALTFDANGELKLTASATSSPRDFDFLVGRWKMYHRRLNKRLENCQDWTEFESTDENFRILGDVGNTDTYYTTEMPGPDGTRGSGKPFEGVTVRLFDTKTKLWSLYWVASSVGTLDPPTVGSFENNIGHFFCKDTYKGKAVIVLFRWDVRDKDNPVWSQAFTADKGKTWEWNWYNVSERIK</sequence>
<protein>
    <submittedName>
        <fullName evidence="1">Uncharacterized protein</fullName>
    </submittedName>
</protein>
<keyword evidence="2" id="KW-1185">Reference proteome</keyword>
<evidence type="ECO:0000313" key="2">
    <source>
        <dbReference type="Proteomes" id="UP000184212"/>
    </source>
</evidence>
<proteinExistence type="predicted"/>
<evidence type="ECO:0000313" key="1">
    <source>
        <dbReference type="EMBL" id="SHG80949.1"/>
    </source>
</evidence>
<reference evidence="1 2" key="1">
    <citation type="submission" date="2016-11" db="EMBL/GenBank/DDBJ databases">
        <authorList>
            <person name="Jaros S."/>
            <person name="Januszkiewicz K."/>
            <person name="Wedrychowicz H."/>
        </authorList>
    </citation>
    <scope>NUCLEOTIDE SEQUENCE [LARGE SCALE GENOMIC DNA]</scope>
    <source>
        <strain evidence="1 2">DSM 24574</strain>
    </source>
</reference>
<gene>
    <name evidence="1" type="ORF">SAMN04488109_1946</name>
</gene>
<organism evidence="1 2">
    <name type="scientific">Chryseolinea serpens</name>
    <dbReference type="NCBI Taxonomy" id="947013"/>
    <lineage>
        <taxon>Bacteria</taxon>
        <taxon>Pseudomonadati</taxon>
        <taxon>Bacteroidota</taxon>
        <taxon>Cytophagia</taxon>
        <taxon>Cytophagales</taxon>
        <taxon>Fulvivirgaceae</taxon>
        <taxon>Chryseolinea</taxon>
    </lineage>
</organism>
<dbReference type="InterPro" id="IPR036278">
    <property type="entry name" value="Sialidase_sf"/>
</dbReference>
<dbReference type="STRING" id="947013.SAMN04488109_1946"/>
<name>A0A1M5MVL0_9BACT</name>
<accession>A0A1M5MVL0</accession>